<dbReference type="Pfam" id="PF00561">
    <property type="entry name" value="Abhydrolase_1"/>
    <property type="match status" value="1"/>
</dbReference>
<proteinExistence type="predicted"/>
<dbReference type="GO" id="GO:0016787">
    <property type="term" value="F:hydrolase activity"/>
    <property type="evidence" value="ECO:0007669"/>
    <property type="project" value="UniProtKB-KW"/>
</dbReference>
<dbReference type="InterPro" id="IPR000073">
    <property type="entry name" value="AB_hydrolase_1"/>
</dbReference>
<name>A0A6A6F8T0_9PEZI</name>
<evidence type="ECO:0000259" key="2">
    <source>
        <dbReference type="Pfam" id="PF00561"/>
    </source>
</evidence>
<dbReference type="PANTHER" id="PTHR43798">
    <property type="entry name" value="MONOACYLGLYCEROL LIPASE"/>
    <property type="match status" value="1"/>
</dbReference>
<dbReference type="InterPro" id="IPR050266">
    <property type="entry name" value="AB_hydrolase_sf"/>
</dbReference>
<evidence type="ECO:0000313" key="4">
    <source>
        <dbReference type="Proteomes" id="UP000799539"/>
    </source>
</evidence>
<dbReference type="PANTHER" id="PTHR43798:SF31">
    <property type="entry name" value="AB HYDROLASE SUPERFAMILY PROTEIN YCLE"/>
    <property type="match status" value="1"/>
</dbReference>
<dbReference type="Proteomes" id="UP000799539">
    <property type="component" value="Unassembled WGS sequence"/>
</dbReference>
<dbReference type="OrthoDB" id="2851338at2759"/>
<accession>A0A6A6F8T0</accession>
<dbReference type="PRINTS" id="PR00111">
    <property type="entry name" value="ABHYDROLASE"/>
</dbReference>
<protein>
    <recommendedName>
        <fullName evidence="2">AB hydrolase-1 domain-containing protein</fullName>
    </recommendedName>
</protein>
<dbReference type="GO" id="GO:0016020">
    <property type="term" value="C:membrane"/>
    <property type="evidence" value="ECO:0007669"/>
    <property type="project" value="TreeGrafter"/>
</dbReference>
<evidence type="ECO:0000313" key="3">
    <source>
        <dbReference type="EMBL" id="KAF2209798.1"/>
    </source>
</evidence>
<feature type="domain" description="AB hydrolase-1" evidence="2">
    <location>
        <begin position="250"/>
        <end position="483"/>
    </location>
</feature>
<dbReference type="EMBL" id="ML992685">
    <property type="protein sequence ID" value="KAF2209798.1"/>
    <property type="molecule type" value="Genomic_DNA"/>
</dbReference>
<reference evidence="3" key="1">
    <citation type="journal article" date="2020" name="Stud. Mycol.">
        <title>101 Dothideomycetes genomes: a test case for predicting lifestyles and emergence of pathogens.</title>
        <authorList>
            <person name="Haridas S."/>
            <person name="Albert R."/>
            <person name="Binder M."/>
            <person name="Bloem J."/>
            <person name="Labutti K."/>
            <person name="Salamov A."/>
            <person name="Andreopoulos B."/>
            <person name="Baker S."/>
            <person name="Barry K."/>
            <person name="Bills G."/>
            <person name="Bluhm B."/>
            <person name="Cannon C."/>
            <person name="Castanera R."/>
            <person name="Culley D."/>
            <person name="Daum C."/>
            <person name="Ezra D."/>
            <person name="Gonzalez J."/>
            <person name="Henrissat B."/>
            <person name="Kuo A."/>
            <person name="Liang C."/>
            <person name="Lipzen A."/>
            <person name="Lutzoni F."/>
            <person name="Magnuson J."/>
            <person name="Mondo S."/>
            <person name="Nolan M."/>
            <person name="Ohm R."/>
            <person name="Pangilinan J."/>
            <person name="Park H.-J."/>
            <person name="Ramirez L."/>
            <person name="Alfaro M."/>
            <person name="Sun H."/>
            <person name="Tritt A."/>
            <person name="Yoshinaga Y."/>
            <person name="Zwiers L.-H."/>
            <person name="Turgeon B."/>
            <person name="Goodwin S."/>
            <person name="Spatafora J."/>
            <person name="Crous P."/>
            <person name="Grigoriev I."/>
        </authorList>
    </citation>
    <scope>NUCLEOTIDE SEQUENCE</scope>
    <source>
        <strain evidence="3">SCOH1-5</strain>
    </source>
</reference>
<gene>
    <name evidence="3" type="ORF">CERZMDRAFT_86756</name>
</gene>
<keyword evidence="4" id="KW-1185">Reference proteome</keyword>
<dbReference type="AlphaFoldDB" id="A0A6A6F8T0"/>
<dbReference type="InterPro" id="IPR029058">
    <property type="entry name" value="AB_hydrolase_fold"/>
</dbReference>
<organism evidence="3 4">
    <name type="scientific">Cercospora zeae-maydis SCOH1-5</name>
    <dbReference type="NCBI Taxonomy" id="717836"/>
    <lineage>
        <taxon>Eukaryota</taxon>
        <taxon>Fungi</taxon>
        <taxon>Dikarya</taxon>
        <taxon>Ascomycota</taxon>
        <taxon>Pezizomycotina</taxon>
        <taxon>Dothideomycetes</taxon>
        <taxon>Dothideomycetidae</taxon>
        <taxon>Mycosphaerellales</taxon>
        <taxon>Mycosphaerellaceae</taxon>
        <taxon>Cercospora</taxon>
    </lineage>
</organism>
<evidence type="ECO:0000256" key="1">
    <source>
        <dbReference type="ARBA" id="ARBA00022801"/>
    </source>
</evidence>
<dbReference type="SUPFAM" id="SSF53474">
    <property type="entry name" value="alpha/beta-Hydrolases"/>
    <property type="match status" value="1"/>
</dbReference>
<keyword evidence="1" id="KW-0378">Hydrolase</keyword>
<sequence>MEGPGYLAVAIQPGKDTEETAFHEWYNTEHGPLRLRLPFIETGDRYFAADGQKPEWSAVYDVSDLKWLEERIYTRLREERSKREKAMLSTFESLDRKIYSLVSVRGKTPKGGAAKVTLTASFIVNEEDWEELGKWYEEEHTDLISQIPGWIRTRRFKMVVGGIRGLPPAGQVEHLAVHDFEQLPDLKGPAFHKAISTDSAKRVVGKAQWKEARLWSHHLAFDALEEPPNAVVTTDGAELRFQLEGNPADPVIVCVNSIMTSLHIWDDVAKALLTGAASPAGTKPQTYRVLRYNPRGYSQQAPRSNDTTFDLLASDLEYLLLRLEIPQVHAVMGVSMGGVTALNFAIQYPTKVTKFIACDCNVASSEANSRAWADRVSLAREQGMSELASITVSRWFTAGNAESEKAKNVLPMVANADFEGFRLNSLALSDFDLRPRLREITIPGLLIAGENDGKIPEAMQAFGIEGARFVSIPNAGHLPFLENLEAFVDALRGFL</sequence>
<dbReference type="Gene3D" id="3.40.50.1820">
    <property type="entry name" value="alpha/beta hydrolase"/>
    <property type="match status" value="1"/>
</dbReference>